<evidence type="ECO:0000259" key="3">
    <source>
        <dbReference type="SMART" id="SM00829"/>
    </source>
</evidence>
<dbReference type="InterPro" id="IPR013149">
    <property type="entry name" value="ADH-like_C"/>
</dbReference>
<comment type="caution">
    <text evidence="5">The sequence shown here is derived from an EMBL/GenBank/DDBJ whole genome shotgun (WGS) entry which is preliminary data.</text>
</comment>
<evidence type="ECO:0000313" key="5">
    <source>
        <dbReference type="EMBL" id="KXP06692.1"/>
    </source>
</evidence>
<dbReference type="Pfam" id="PF00107">
    <property type="entry name" value="ADH_zinc_N"/>
    <property type="match status" value="1"/>
</dbReference>
<dbReference type="RefSeq" id="WP_068572528.1">
    <property type="nucleotide sequence ID" value="NZ_LSRE01000044.1"/>
</dbReference>
<reference evidence="4 7" key="2">
    <citation type="submission" date="2016-02" db="EMBL/GenBank/DDBJ databases">
        <authorList>
            <person name="Teng J.L."/>
            <person name="Tang Y."/>
            <person name="Huang Y."/>
            <person name="Guo F."/>
            <person name="Wei W."/>
            <person name="Chen J.H."/>
            <person name="Wong S.Y."/>
            <person name="Lau S.K."/>
            <person name="Woo P.C."/>
        </authorList>
    </citation>
    <scope>NUCLEOTIDE SEQUENCE [LARGE SCALE GENOMIC DNA]</scope>
    <source>
        <strain evidence="4 7">JCM 13375</strain>
    </source>
</reference>
<dbReference type="GO" id="GO:0070402">
    <property type="term" value="F:NADPH binding"/>
    <property type="evidence" value="ECO:0007669"/>
    <property type="project" value="TreeGrafter"/>
</dbReference>
<dbReference type="PANTHER" id="PTHR48106">
    <property type="entry name" value="QUINONE OXIDOREDUCTASE PIG3-RELATED"/>
    <property type="match status" value="1"/>
</dbReference>
<dbReference type="SMART" id="SM00829">
    <property type="entry name" value="PKS_ER"/>
    <property type="match status" value="1"/>
</dbReference>
<name>A0A138A8D3_9ACTN</name>
<dbReference type="EMBL" id="LSRE01000044">
    <property type="protein sequence ID" value="KXO91200.1"/>
    <property type="molecule type" value="Genomic_DNA"/>
</dbReference>
<dbReference type="PANTHER" id="PTHR48106:SF2">
    <property type="entry name" value="ZN2+-BINDING DEHYDROGENASE"/>
    <property type="match status" value="1"/>
</dbReference>
<dbReference type="CDD" id="cd08292">
    <property type="entry name" value="ETR_like_2"/>
    <property type="match status" value="1"/>
</dbReference>
<dbReference type="SUPFAM" id="SSF51735">
    <property type="entry name" value="NAD(P)-binding Rossmann-fold domains"/>
    <property type="match status" value="1"/>
</dbReference>
<dbReference type="OrthoDB" id="9801186at2"/>
<evidence type="ECO:0000313" key="4">
    <source>
        <dbReference type="EMBL" id="KXO91200.1"/>
    </source>
</evidence>
<dbReference type="Proteomes" id="UP000070258">
    <property type="component" value="Unassembled WGS sequence"/>
</dbReference>
<dbReference type="AlphaFoldDB" id="A0A138A8D3"/>
<dbReference type="STRING" id="239498.AXK60_11525"/>
<proteinExistence type="predicted"/>
<accession>A0A138A8D3</accession>
<protein>
    <submittedName>
        <fullName evidence="5">NADPH:quinone oxidoreductase</fullName>
    </submittedName>
</protein>
<feature type="domain" description="Enoyl reductase (ER)" evidence="3">
    <location>
        <begin position="10"/>
        <end position="329"/>
    </location>
</feature>
<dbReference type="InterPro" id="IPR020843">
    <property type="entry name" value="ER"/>
</dbReference>
<evidence type="ECO:0000313" key="6">
    <source>
        <dbReference type="Proteomes" id="UP000070258"/>
    </source>
</evidence>
<keyword evidence="2" id="KW-0560">Oxidoreductase</keyword>
<dbReference type="Gene3D" id="3.40.50.720">
    <property type="entry name" value="NAD(P)-binding Rossmann-like Domain"/>
    <property type="match status" value="1"/>
</dbReference>
<sequence>MRALIQDQFGDPASVLSVREVPLPEPRPGQVRIRTLLSPIHNHDLWTVKGDYGYKPTMPAAAGSEAVGVIDALGEGVEGFTVGQRVATGSAFGTWAEYFVAGAAGLMPVPDTIPDEAAAQLFSMPFSAISLLDYLNVQPGQWIVQNTANGMVGRMLAQLATARGINVTGLVRRSAAIDELATFGVTNVIATDTEGWRARAKELAGEAGYAAAVDSIGGAASTQLALLLGQRGTLVSFGAMSATNPGEGAMLEIPVNVAIFKEIVVKGFWGRTVSQEMDPAKRAELMGEVVQGVAAGTLALPVDGVFGIDEISAAAAASGRAGRVGKVLLRP</sequence>
<dbReference type="Gene3D" id="3.90.180.10">
    <property type="entry name" value="Medium-chain alcohol dehydrogenases, catalytic domain"/>
    <property type="match status" value="1"/>
</dbReference>
<keyword evidence="1" id="KW-0521">NADP</keyword>
<reference evidence="6" key="1">
    <citation type="submission" date="2016-02" db="EMBL/GenBank/DDBJ databases">
        <authorList>
            <person name="Wen L."/>
            <person name="He K."/>
            <person name="Yang H."/>
        </authorList>
    </citation>
    <scope>NUCLEOTIDE SEQUENCE [LARGE SCALE GENOMIC DNA]</scope>
    <source>
        <strain evidence="6">JCM 15929</strain>
    </source>
</reference>
<organism evidence="5 6">
    <name type="scientific">Tsukamurella pseudospumae</name>
    <dbReference type="NCBI Taxonomy" id="239498"/>
    <lineage>
        <taxon>Bacteria</taxon>
        <taxon>Bacillati</taxon>
        <taxon>Actinomycetota</taxon>
        <taxon>Actinomycetes</taxon>
        <taxon>Mycobacteriales</taxon>
        <taxon>Tsukamurellaceae</taxon>
        <taxon>Tsukamurella</taxon>
    </lineage>
</organism>
<evidence type="ECO:0000313" key="7">
    <source>
        <dbReference type="Proteomes" id="UP000070409"/>
    </source>
</evidence>
<evidence type="ECO:0000256" key="2">
    <source>
        <dbReference type="ARBA" id="ARBA00023002"/>
    </source>
</evidence>
<dbReference type="InterPro" id="IPR036291">
    <property type="entry name" value="NAD(P)-bd_dom_sf"/>
</dbReference>
<dbReference type="SUPFAM" id="SSF50129">
    <property type="entry name" value="GroES-like"/>
    <property type="match status" value="1"/>
</dbReference>
<reference evidence="5" key="3">
    <citation type="submission" date="2016-02" db="EMBL/GenBank/DDBJ databases">
        <authorList>
            <person name="Teng J.L."/>
            <person name="Yang Y."/>
            <person name="Huang Y."/>
            <person name="Guo F."/>
            <person name="Wei W."/>
            <person name="Chen J.H."/>
            <person name="Wong S.Y."/>
            <person name="Lau S.K."/>
            <person name="Woo P.C."/>
        </authorList>
    </citation>
    <scope>NUCLEOTIDE SEQUENCE</scope>
    <source>
        <strain evidence="5">JCM 15929</strain>
    </source>
</reference>
<dbReference type="EMBL" id="LSRF01000056">
    <property type="protein sequence ID" value="KXP06692.1"/>
    <property type="molecule type" value="Genomic_DNA"/>
</dbReference>
<dbReference type="InterPro" id="IPR011032">
    <property type="entry name" value="GroES-like_sf"/>
</dbReference>
<dbReference type="Proteomes" id="UP000070409">
    <property type="component" value="Unassembled WGS sequence"/>
</dbReference>
<dbReference type="GO" id="GO:0016651">
    <property type="term" value="F:oxidoreductase activity, acting on NAD(P)H"/>
    <property type="evidence" value="ECO:0007669"/>
    <property type="project" value="TreeGrafter"/>
</dbReference>
<evidence type="ECO:0000256" key="1">
    <source>
        <dbReference type="ARBA" id="ARBA00022857"/>
    </source>
</evidence>
<dbReference type="Pfam" id="PF08240">
    <property type="entry name" value="ADH_N"/>
    <property type="match status" value="1"/>
</dbReference>
<dbReference type="InterPro" id="IPR013154">
    <property type="entry name" value="ADH-like_N"/>
</dbReference>
<keyword evidence="7" id="KW-1185">Reference proteome</keyword>
<gene>
    <name evidence="5" type="ORF">AXK60_11525</name>
    <name evidence="4" type="ORF">AXK61_06465</name>
</gene>